<feature type="compositionally biased region" description="Basic and acidic residues" evidence="6">
    <location>
        <begin position="494"/>
        <end position="505"/>
    </location>
</feature>
<dbReference type="GO" id="GO:0042795">
    <property type="term" value="P:snRNA transcription by RNA polymerase II"/>
    <property type="evidence" value="ECO:0007669"/>
    <property type="project" value="TreeGrafter"/>
</dbReference>
<name>A0AAN8PLN2_POLSC</name>
<dbReference type="CDD" id="cd00167">
    <property type="entry name" value="SANT"/>
    <property type="match status" value="3"/>
</dbReference>
<proteinExistence type="predicted"/>
<accession>A0AAN8PLN2</accession>
<evidence type="ECO:0000313" key="10">
    <source>
        <dbReference type="EMBL" id="KAK6636990.1"/>
    </source>
</evidence>
<dbReference type="AlphaFoldDB" id="A0AAN8PLN2"/>
<feature type="domain" description="Myb-like" evidence="7">
    <location>
        <begin position="429"/>
        <end position="471"/>
    </location>
</feature>
<dbReference type="InterPro" id="IPR009057">
    <property type="entry name" value="Homeodomain-like_sf"/>
</dbReference>
<feature type="compositionally biased region" description="Polar residues" evidence="6">
    <location>
        <begin position="752"/>
        <end position="770"/>
    </location>
</feature>
<dbReference type="InterPro" id="IPR051575">
    <property type="entry name" value="Myb-like_DNA-bd"/>
</dbReference>
<evidence type="ECO:0000256" key="6">
    <source>
        <dbReference type="SAM" id="MobiDB-lite"/>
    </source>
</evidence>
<organism evidence="10 11">
    <name type="scientific">Polyplax serrata</name>
    <name type="common">Common mouse louse</name>
    <dbReference type="NCBI Taxonomy" id="468196"/>
    <lineage>
        <taxon>Eukaryota</taxon>
        <taxon>Metazoa</taxon>
        <taxon>Ecdysozoa</taxon>
        <taxon>Arthropoda</taxon>
        <taxon>Hexapoda</taxon>
        <taxon>Insecta</taxon>
        <taxon>Pterygota</taxon>
        <taxon>Neoptera</taxon>
        <taxon>Paraneoptera</taxon>
        <taxon>Psocodea</taxon>
        <taxon>Troctomorpha</taxon>
        <taxon>Phthiraptera</taxon>
        <taxon>Anoplura</taxon>
        <taxon>Polyplacidae</taxon>
        <taxon>Polyplax</taxon>
    </lineage>
</organism>
<keyword evidence="3" id="KW-0238">DNA-binding</keyword>
<protein>
    <recommendedName>
        <fullName evidence="12">snRNA-activating protein complex subunit 4</fullName>
    </recommendedName>
</protein>
<dbReference type="GO" id="GO:0000978">
    <property type="term" value="F:RNA polymerase II cis-regulatory region sequence-specific DNA binding"/>
    <property type="evidence" value="ECO:0007669"/>
    <property type="project" value="TreeGrafter"/>
</dbReference>
<evidence type="ECO:0000259" key="9">
    <source>
        <dbReference type="PROSITE" id="PS51294"/>
    </source>
</evidence>
<dbReference type="PROSITE" id="PS51293">
    <property type="entry name" value="SANT"/>
    <property type="match status" value="1"/>
</dbReference>
<comment type="caution">
    <text evidence="10">The sequence shown here is derived from an EMBL/GenBank/DDBJ whole genome shotgun (WGS) entry which is preliminary data.</text>
</comment>
<dbReference type="PANTHER" id="PTHR46621">
    <property type="entry name" value="SNRNA-ACTIVATING PROTEIN COMPLEX SUBUNIT 4"/>
    <property type="match status" value="1"/>
</dbReference>
<dbReference type="SMART" id="SM00717">
    <property type="entry name" value="SANT"/>
    <property type="match status" value="5"/>
</dbReference>
<keyword evidence="5" id="KW-0539">Nucleus</keyword>
<feature type="domain" description="Myb-like" evidence="7">
    <location>
        <begin position="325"/>
        <end position="373"/>
    </location>
</feature>
<dbReference type="Gene3D" id="1.10.10.60">
    <property type="entry name" value="Homeodomain-like"/>
    <property type="match status" value="3"/>
</dbReference>
<dbReference type="Pfam" id="PF13921">
    <property type="entry name" value="Myb_DNA-bind_6"/>
    <property type="match status" value="1"/>
</dbReference>
<evidence type="ECO:0000259" key="8">
    <source>
        <dbReference type="PROSITE" id="PS51293"/>
    </source>
</evidence>
<gene>
    <name evidence="10" type="ORF">RUM43_010657</name>
</gene>
<dbReference type="PANTHER" id="PTHR46621:SF1">
    <property type="entry name" value="SNRNA-ACTIVATING PROTEIN COMPLEX SUBUNIT 4"/>
    <property type="match status" value="1"/>
</dbReference>
<sequence>MDEFFNDIETYQWIGQKLPVRNECATEVVQSKNHDMVEAIKPPKDVITNRQGQGSYSGESYSNVHNNINSMGCSNEKPQRETEVNDNYLELTDPSNIDEILKLDESHIKATPHNVGILNAACQNILKQIEFILINHLKKNRKEQETVINYLNKNERSKCFETSKKNNIRCIGIPYFKDSEGYPPPLNQDVIAKKKSNKLLPVDYINCSSVWNHRDSMQLKKAVTESSNLTTSGQFDPSSIDWMKISATNMDGKYSPAECKSMWLMYLRPEVNKSAWKRKEIKQLKVLAEENQQQDWDKIAEQLGTGRTCFQCCVKYHMFKSPSSGRWTKKEDTALLQAIKKYKIKDFIPWKKVVWNFEKRSLRQCQERYAYHLKDIKKGSFTMKEDYVLIYLYSKLKSFKEVAKYFPRRVCTQIRARYDYLVKLTMPEFSKEEDNLLTELMAKYPRNWNKISEHFENRSKVQCRSRWATLQKNISITDDSFTSGSDADDNDESITDHENPENATHDDLDSVLIDKNLSQVTNLDVTPKSRKKFSEEYTKLLEYCQFGYKFLFGPKPRLPSHPEEKDKLLNNIKTVMGSLSINCLGTLPNFNIASLTDNCEFNAEDLEVLELIKKSEGSDNQSVEHKILPPNYTTLVGLRTLFLGSANIRNFSSHYKPSPQPPRSNKNERILFSDAKKLFKSRLKTLFAFPLLMSEISQNGIEMKHSPVKKVKRGKPLSQRRRRIHAKRIQSFKKKIQTALDKKLVNSGCTDAVANNTETPASSKARSNSGNEKELAVTQLEERVTRKMGRPPIASVSNNTGNEEQSPLGQEHVDRKEGTRKRGRPRKSDSQSDGSSFTENNKRRKIS</sequence>
<dbReference type="Pfam" id="PF00249">
    <property type="entry name" value="Myb_DNA-binding"/>
    <property type="match status" value="1"/>
</dbReference>
<reference evidence="10 11" key="1">
    <citation type="submission" date="2023-10" db="EMBL/GenBank/DDBJ databases">
        <title>Genomes of two closely related lineages of the louse Polyplax serrata with different host specificities.</title>
        <authorList>
            <person name="Martinu J."/>
            <person name="Tarabai H."/>
            <person name="Stefka J."/>
            <person name="Hypsa V."/>
        </authorList>
    </citation>
    <scope>NUCLEOTIDE SEQUENCE [LARGE SCALE GENOMIC DNA]</scope>
    <source>
        <strain evidence="10">HR10_N</strain>
    </source>
</reference>
<feature type="domain" description="HTH myb-type" evidence="9">
    <location>
        <begin position="325"/>
        <end position="377"/>
    </location>
</feature>
<dbReference type="GO" id="GO:0019185">
    <property type="term" value="C:snRNA-activating protein complex"/>
    <property type="evidence" value="ECO:0007669"/>
    <property type="project" value="TreeGrafter"/>
</dbReference>
<dbReference type="GO" id="GO:0042796">
    <property type="term" value="P:snRNA transcription by RNA polymerase III"/>
    <property type="evidence" value="ECO:0007669"/>
    <property type="project" value="TreeGrafter"/>
</dbReference>
<feature type="domain" description="Myb-like" evidence="7">
    <location>
        <begin position="268"/>
        <end position="320"/>
    </location>
</feature>
<dbReference type="GO" id="GO:0001006">
    <property type="term" value="F:RNA polymerase III type 3 promoter sequence-specific DNA binding"/>
    <property type="evidence" value="ECO:0007669"/>
    <property type="project" value="TreeGrafter"/>
</dbReference>
<evidence type="ECO:0000256" key="3">
    <source>
        <dbReference type="ARBA" id="ARBA00023125"/>
    </source>
</evidence>
<keyword evidence="4" id="KW-0804">Transcription</keyword>
<evidence type="ECO:0000256" key="1">
    <source>
        <dbReference type="ARBA" id="ARBA00004123"/>
    </source>
</evidence>
<feature type="region of interest" description="Disordered" evidence="6">
    <location>
        <begin position="479"/>
        <end position="505"/>
    </location>
</feature>
<evidence type="ECO:0000256" key="4">
    <source>
        <dbReference type="ARBA" id="ARBA00023163"/>
    </source>
</evidence>
<dbReference type="EMBL" id="JAWJWE010000004">
    <property type="protein sequence ID" value="KAK6636990.1"/>
    <property type="molecule type" value="Genomic_DNA"/>
</dbReference>
<dbReference type="InterPro" id="IPR001005">
    <property type="entry name" value="SANT/Myb"/>
</dbReference>
<feature type="domain" description="HTH myb-type" evidence="9">
    <location>
        <begin position="268"/>
        <end position="324"/>
    </location>
</feature>
<keyword evidence="2" id="KW-0805">Transcription regulation</keyword>
<dbReference type="InterPro" id="IPR017930">
    <property type="entry name" value="Myb_dom"/>
</dbReference>
<evidence type="ECO:0000256" key="5">
    <source>
        <dbReference type="ARBA" id="ARBA00023242"/>
    </source>
</evidence>
<dbReference type="InterPro" id="IPR017884">
    <property type="entry name" value="SANT_dom"/>
</dbReference>
<dbReference type="GO" id="GO:0005634">
    <property type="term" value="C:nucleus"/>
    <property type="evidence" value="ECO:0007669"/>
    <property type="project" value="UniProtKB-SubCell"/>
</dbReference>
<feature type="domain" description="HTH myb-type" evidence="9">
    <location>
        <begin position="429"/>
        <end position="475"/>
    </location>
</feature>
<feature type="domain" description="SANT" evidence="8">
    <location>
        <begin position="424"/>
        <end position="475"/>
    </location>
</feature>
<feature type="compositionally biased region" description="Basic and acidic residues" evidence="6">
    <location>
        <begin position="771"/>
        <end position="785"/>
    </location>
</feature>
<comment type="subcellular location">
    <subcellularLocation>
        <location evidence="1">Nucleus</location>
    </subcellularLocation>
</comment>
<dbReference type="PROSITE" id="PS51294">
    <property type="entry name" value="HTH_MYB"/>
    <property type="match status" value="3"/>
</dbReference>
<feature type="region of interest" description="Disordered" evidence="6">
    <location>
        <begin position="752"/>
        <end position="847"/>
    </location>
</feature>
<dbReference type="SUPFAM" id="SSF46689">
    <property type="entry name" value="Homeodomain-like"/>
    <property type="match status" value="3"/>
</dbReference>
<dbReference type="PROSITE" id="PS50090">
    <property type="entry name" value="MYB_LIKE"/>
    <property type="match status" value="3"/>
</dbReference>
<feature type="compositionally biased region" description="Polar residues" evidence="6">
    <location>
        <begin position="795"/>
        <end position="808"/>
    </location>
</feature>
<evidence type="ECO:0000313" key="11">
    <source>
        <dbReference type="Proteomes" id="UP001372834"/>
    </source>
</evidence>
<evidence type="ECO:0000259" key="7">
    <source>
        <dbReference type="PROSITE" id="PS50090"/>
    </source>
</evidence>
<evidence type="ECO:0008006" key="12">
    <source>
        <dbReference type="Google" id="ProtNLM"/>
    </source>
</evidence>
<dbReference type="Proteomes" id="UP001372834">
    <property type="component" value="Unassembled WGS sequence"/>
</dbReference>
<evidence type="ECO:0000256" key="2">
    <source>
        <dbReference type="ARBA" id="ARBA00023015"/>
    </source>
</evidence>